<proteinExistence type="predicted"/>
<feature type="domain" description="Protein FecR C-terminal" evidence="3">
    <location>
        <begin position="311"/>
        <end position="379"/>
    </location>
</feature>
<feature type="transmembrane region" description="Helical" evidence="1">
    <location>
        <begin position="78"/>
        <end position="98"/>
    </location>
</feature>
<dbReference type="RefSeq" id="WP_277898404.1">
    <property type="nucleotide sequence ID" value="NZ_JAPMUA010000001.1"/>
</dbReference>
<evidence type="ECO:0000256" key="1">
    <source>
        <dbReference type="SAM" id="Phobius"/>
    </source>
</evidence>
<dbReference type="EMBL" id="JAPMUA010000001">
    <property type="protein sequence ID" value="MDG3584646.1"/>
    <property type="molecule type" value="Genomic_DNA"/>
</dbReference>
<evidence type="ECO:0000259" key="2">
    <source>
        <dbReference type="Pfam" id="PF04773"/>
    </source>
</evidence>
<keyword evidence="1" id="KW-1133">Transmembrane helix</keyword>
<accession>A0ABT6FNH8</accession>
<dbReference type="Pfam" id="PF16344">
    <property type="entry name" value="FecR_C"/>
    <property type="match status" value="1"/>
</dbReference>
<evidence type="ECO:0000313" key="5">
    <source>
        <dbReference type="Proteomes" id="UP001153642"/>
    </source>
</evidence>
<feature type="domain" description="FecR protein" evidence="2">
    <location>
        <begin position="167"/>
        <end position="261"/>
    </location>
</feature>
<dbReference type="PANTHER" id="PTHR30273:SF2">
    <property type="entry name" value="PROTEIN FECR"/>
    <property type="match status" value="1"/>
</dbReference>
<comment type="caution">
    <text evidence="4">The sequence shown here is derived from an EMBL/GenBank/DDBJ whole genome shotgun (WGS) entry which is preliminary data.</text>
</comment>
<evidence type="ECO:0000259" key="3">
    <source>
        <dbReference type="Pfam" id="PF16344"/>
    </source>
</evidence>
<organism evidence="4 5">
    <name type="scientific">Galbibacter pacificus</name>
    <dbReference type="NCBI Taxonomy" id="2996052"/>
    <lineage>
        <taxon>Bacteria</taxon>
        <taxon>Pseudomonadati</taxon>
        <taxon>Bacteroidota</taxon>
        <taxon>Flavobacteriia</taxon>
        <taxon>Flavobacteriales</taxon>
        <taxon>Flavobacteriaceae</taxon>
        <taxon>Galbibacter</taxon>
    </lineage>
</organism>
<sequence length="381" mass="43346">MDDLIWKYVKGETNTLESEQVENWINASEGHRKKYHLIKAKYVLGTFDVTQGNIDVEARLTSFKTMATKQPVPSLKPLFRYAAVFIVLIGLGTLFLLMKGGDVNMTAPDNAIVLEMEDGSTRVVTENNKEILRNKQGEVIGVQQENELVYTKKETAVGTDQVNYNTLKVPYGKRFNITLSDGSKVYLNSGTSMRYPTQFSNKGNREVYLQGEAFFEVAKDSKHPFIVSSNNLNVRVLGTKFNVSSYEEDSSVQTVLVEGEVSLYNSNDSYDTSKKTYLTPGHKAIWDKKQHDIQVEQADVSIYTSWMDGQMVYRHMALKNILKKLERQYNVTIEKPSDSLGNQKFTATFDGTQSIYEVLKTFKKHYGIQYRMEGGKFIINK</sequence>
<dbReference type="InterPro" id="IPR032508">
    <property type="entry name" value="FecR_C"/>
</dbReference>
<evidence type="ECO:0000313" key="4">
    <source>
        <dbReference type="EMBL" id="MDG3584646.1"/>
    </source>
</evidence>
<dbReference type="Proteomes" id="UP001153642">
    <property type="component" value="Unassembled WGS sequence"/>
</dbReference>
<dbReference type="PANTHER" id="PTHR30273">
    <property type="entry name" value="PERIPLASMIC SIGNAL SENSOR AND SIGMA FACTOR ACTIVATOR FECR-RELATED"/>
    <property type="match status" value="1"/>
</dbReference>
<gene>
    <name evidence="4" type="ORF">OSR52_02115</name>
</gene>
<reference evidence="4" key="1">
    <citation type="submission" date="2022-11" db="EMBL/GenBank/DDBJ databases">
        <title>High-quality draft genome sequence of Galbibacter sp. strain CMA-7.</title>
        <authorList>
            <person name="Wei L."/>
            <person name="Dong C."/>
            <person name="Shao Z."/>
        </authorList>
    </citation>
    <scope>NUCLEOTIDE SEQUENCE</scope>
    <source>
        <strain evidence="4">CMA-7</strain>
    </source>
</reference>
<keyword evidence="1" id="KW-0812">Transmembrane</keyword>
<keyword evidence="1" id="KW-0472">Membrane</keyword>
<dbReference type="InterPro" id="IPR012373">
    <property type="entry name" value="Ferrdict_sens_TM"/>
</dbReference>
<name>A0ABT6FNH8_9FLAO</name>
<keyword evidence="5" id="KW-1185">Reference proteome</keyword>
<dbReference type="Gene3D" id="2.60.120.1440">
    <property type="match status" value="1"/>
</dbReference>
<dbReference type="InterPro" id="IPR006860">
    <property type="entry name" value="FecR"/>
</dbReference>
<dbReference type="Pfam" id="PF04773">
    <property type="entry name" value="FecR"/>
    <property type="match status" value="1"/>
</dbReference>
<dbReference type="Gene3D" id="3.55.50.30">
    <property type="match status" value="1"/>
</dbReference>
<dbReference type="PIRSF" id="PIRSF018266">
    <property type="entry name" value="FecR"/>
    <property type="match status" value="1"/>
</dbReference>
<protein>
    <submittedName>
        <fullName evidence="4">FecR domain-containing protein</fullName>
    </submittedName>
</protein>